<evidence type="ECO:0000256" key="3">
    <source>
        <dbReference type="ARBA" id="ARBA00022946"/>
    </source>
</evidence>
<evidence type="ECO:0000256" key="7">
    <source>
        <dbReference type="ARBA" id="ARBA00035133"/>
    </source>
</evidence>
<dbReference type="GO" id="GO:0005763">
    <property type="term" value="C:mitochondrial small ribosomal subunit"/>
    <property type="evidence" value="ECO:0007669"/>
    <property type="project" value="InterPro"/>
</dbReference>
<protein>
    <recommendedName>
        <fullName evidence="7">Small ribosomal subunit protein mS31</fullName>
    </recommendedName>
    <alternativeName>
        <fullName evidence="8">28S ribosomal protein S31, mitochondrial</fullName>
    </alternativeName>
</protein>
<dbReference type="InterPro" id="IPR026299">
    <property type="entry name" value="MRP-S31"/>
</dbReference>
<dbReference type="EMBL" id="CAJFDH010000001">
    <property type="protein sequence ID" value="CAD5207925.1"/>
    <property type="molecule type" value="Genomic_DNA"/>
</dbReference>
<dbReference type="EMBL" id="CAJFCW020000001">
    <property type="protein sequence ID" value="CAG9086859.1"/>
    <property type="molecule type" value="Genomic_DNA"/>
</dbReference>
<keyword evidence="10" id="KW-1185">Reference proteome</keyword>
<keyword evidence="4" id="KW-0689">Ribosomal protein</keyword>
<accession>A0A811JWL4</accession>
<evidence type="ECO:0000256" key="6">
    <source>
        <dbReference type="ARBA" id="ARBA00023274"/>
    </source>
</evidence>
<comment type="subcellular location">
    <subcellularLocation>
        <location evidence="1">Mitochondrion</location>
    </subcellularLocation>
</comment>
<evidence type="ECO:0000256" key="8">
    <source>
        <dbReference type="ARBA" id="ARBA00035363"/>
    </source>
</evidence>
<dbReference type="PANTHER" id="PTHR13231:SF3">
    <property type="entry name" value="SMALL RIBOSOMAL SUBUNIT PROTEIN MS31"/>
    <property type="match status" value="1"/>
</dbReference>
<dbReference type="Proteomes" id="UP000783686">
    <property type="component" value="Unassembled WGS sequence"/>
</dbReference>
<proteinExistence type="inferred from homology"/>
<gene>
    <name evidence="9" type="ORF">BOKJ2_LOCUS2441</name>
</gene>
<evidence type="ECO:0000256" key="5">
    <source>
        <dbReference type="ARBA" id="ARBA00023128"/>
    </source>
</evidence>
<sequence length="358" mass="41514">MQKLNTKLVNLYSRTILASIRLYSSENVDVDEILGRSLPKEDRQQLKEKLKRIEKDSFDEAMPSQTQELFAETESLLSDITVKKAAPLPSRSYLRRGTSKAMVALKREMFLRAQSDGLSEEDARKLADNVVERAARLYNQKQESELGQLRKERADEIEKDAEIDEKQQKIFELASEMFEQIAAPTARVVQNQNTRIRIEPSEKLPKIFASTKDALNIFDVDKLRSSGVNFWNKMEDRKAQITNMSMGCENAFEEQIQWTEEGKLWPYPINNEYMLGDEERVHFSEHIFLDSYLQKHKHLPKTGPIAHFMELVVVGLSKNPYMTLKKKHAHLDSFAEFFNTERIKEIEKMHADEQAAVI</sequence>
<evidence type="ECO:0000256" key="2">
    <source>
        <dbReference type="ARBA" id="ARBA00011057"/>
    </source>
</evidence>
<evidence type="ECO:0000256" key="1">
    <source>
        <dbReference type="ARBA" id="ARBA00004173"/>
    </source>
</evidence>
<comment type="caution">
    <text evidence="9">The sequence shown here is derived from an EMBL/GenBank/DDBJ whole genome shotgun (WGS) entry which is preliminary data.</text>
</comment>
<keyword evidence="6" id="KW-0687">Ribonucleoprotein</keyword>
<evidence type="ECO:0000313" key="9">
    <source>
        <dbReference type="EMBL" id="CAD5207925.1"/>
    </source>
</evidence>
<name>A0A811JWL4_9BILA</name>
<dbReference type="OrthoDB" id="5989925at2759"/>
<keyword evidence="3" id="KW-0809">Transit peptide</keyword>
<dbReference type="GO" id="GO:0003735">
    <property type="term" value="F:structural constituent of ribosome"/>
    <property type="evidence" value="ECO:0007669"/>
    <property type="project" value="InterPro"/>
</dbReference>
<dbReference type="PANTHER" id="PTHR13231">
    <property type="entry name" value="MITOCHONDRIAL RIBOSOMAL PROTEIN S31"/>
    <property type="match status" value="1"/>
</dbReference>
<organism evidence="9 10">
    <name type="scientific">Bursaphelenchus okinawaensis</name>
    <dbReference type="NCBI Taxonomy" id="465554"/>
    <lineage>
        <taxon>Eukaryota</taxon>
        <taxon>Metazoa</taxon>
        <taxon>Ecdysozoa</taxon>
        <taxon>Nematoda</taxon>
        <taxon>Chromadorea</taxon>
        <taxon>Rhabditida</taxon>
        <taxon>Tylenchina</taxon>
        <taxon>Tylenchomorpha</taxon>
        <taxon>Aphelenchoidea</taxon>
        <taxon>Aphelenchoididae</taxon>
        <taxon>Bursaphelenchus</taxon>
    </lineage>
</organism>
<evidence type="ECO:0000313" key="10">
    <source>
        <dbReference type="Proteomes" id="UP000614601"/>
    </source>
</evidence>
<dbReference type="Pfam" id="PF15433">
    <property type="entry name" value="MRP-S31"/>
    <property type="match status" value="1"/>
</dbReference>
<dbReference type="AlphaFoldDB" id="A0A811JWL4"/>
<reference evidence="9" key="1">
    <citation type="submission" date="2020-09" db="EMBL/GenBank/DDBJ databases">
        <authorList>
            <person name="Kikuchi T."/>
        </authorList>
    </citation>
    <scope>NUCLEOTIDE SEQUENCE</scope>
    <source>
        <strain evidence="9">SH1</strain>
    </source>
</reference>
<dbReference type="Proteomes" id="UP000614601">
    <property type="component" value="Unassembled WGS sequence"/>
</dbReference>
<keyword evidence="5" id="KW-0496">Mitochondrion</keyword>
<comment type="similarity">
    <text evidence="2">Belongs to the mitochondrion-specific ribosomal protein mS31 family.</text>
</comment>
<evidence type="ECO:0000256" key="4">
    <source>
        <dbReference type="ARBA" id="ARBA00022980"/>
    </source>
</evidence>